<keyword evidence="3" id="KW-0762">Sugar transport</keyword>
<dbReference type="PANTHER" id="PTHR34581:SF2">
    <property type="entry name" value="PTS SYSTEM N,N'-DIACETYLCHITOBIOSE-SPECIFIC EIIB COMPONENT"/>
    <property type="match status" value="1"/>
</dbReference>
<organism evidence="9 10">
    <name type="scientific">Tigheibacillus halophilus</name>
    <dbReference type="NCBI Taxonomy" id="361280"/>
    <lineage>
        <taxon>Bacteria</taxon>
        <taxon>Bacillati</taxon>
        <taxon>Bacillota</taxon>
        <taxon>Bacilli</taxon>
        <taxon>Bacillales</taxon>
        <taxon>Bacillaceae</taxon>
        <taxon>Tigheibacillus</taxon>
    </lineage>
</organism>
<dbReference type="InterPro" id="IPR036095">
    <property type="entry name" value="PTS_EIIB-like_sf"/>
</dbReference>
<dbReference type="PROSITE" id="PS51100">
    <property type="entry name" value="PTS_EIIB_TYPE_3"/>
    <property type="match status" value="1"/>
</dbReference>
<dbReference type="InterPro" id="IPR003501">
    <property type="entry name" value="PTS_EIIB_2/3"/>
</dbReference>
<name>A0ABU5C2V5_9BACI</name>
<dbReference type="InterPro" id="IPR051819">
    <property type="entry name" value="PTS_sugar-specific_EIIB"/>
</dbReference>
<evidence type="ECO:0000256" key="7">
    <source>
        <dbReference type="PROSITE-ProRule" id="PRU00423"/>
    </source>
</evidence>
<evidence type="ECO:0000256" key="6">
    <source>
        <dbReference type="ARBA" id="ARBA00022777"/>
    </source>
</evidence>
<accession>A0ABU5C2V5</accession>
<keyword evidence="2" id="KW-0597">Phosphoprotein</keyword>
<keyword evidence="4" id="KW-0808">Transferase</keyword>
<dbReference type="SUPFAM" id="SSF52794">
    <property type="entry name" value="PTS system IIB component-like"/>
    <property type="match status" value="1"/>
</dbReference>
<evidence type="ECO:0000259" key="8">
    <source>
        <dbReference type="PROSITE" id="PS51100"/>
    </source>
</evidence>
<evidence type="ECO:0000256" key="4">
    <source>
        <dbReference type="ARBA" id="ARBA00022679"/>
    </source>
</evidence>
<reference evidence="9 10" key="1">
    <citation type="submission" date="2023-10" db="EMBL/GenBank/DDBJ databases">
        <title>Virgibacillus halophilus 5B73C genome.</title>
        <authorList>
            <person name="Miliotis G."/>
            <person name="Sengupta P."/>
            <person name="Hameed A."/>
            <person name="Chuvochina M."/>
            <person name="Mcdonagh F."/>
            <person name="Simpson A.C."/>
            <person name="Singh N.K."/>
            <person name="Rekha P.D."/>
            <person name="Raman K."/>
            <person name="Hugenholtz P."/>
            <person name="Venkateswaran K."/>
        </authorList>
    </citation>
    <scope>NUCLEOTIDE SEQUENCE [LARGE SCALE GENOMIC DNA]</scope>
    <source>
        <strain evidence="9 10">5B73C</strain>
    </source>
</reference>
<keyword evidence="6" id="KW-0418">Kinase</keyword>
<feature type="modified residue" description="Phosphocysteine; by EIIA" evidence="7">
    <location>
        <position position="8"/>
    </location>
</feature>
<proteinExistence type="predicted"/>
<dbReference type="Gene3D" id="3.40.50.2300">
    <property type="match status" value="1"/>
</dbReference>
<keyword evidence="5" id="KW-0598">Phosphotransferase system</keyword>
<protein>
    <recommendedName>
        <fullName evidence="8">PTS EIIB type-3 domain-containing protein</fullName>
    </recommendedName>
</protein>
<keyword evidence="10" id="KW-1185">Reference proteome</keyword>
<sequence>MVQVILSCSSGMSSSLLAKRTQEAAVETSQIITITAMDIALVERHLDEADLVLLGPHLKYKLEELQLKCQQTQMDLVSKEIYQSFNGRELLKQIQGYQFIGMKGNESVEENKEKSEDEKKWTSQLPFKSFFTPETLEVMRWKR</sequence>
<gene>
    <name evidence="9" type="ORF">RWE15_03290</name>
</gene>
<feature type="domain" description="PTS EIIB type-3" evidence="8">
    <location>
        <begin position="1"/>
        <end position="104"/>
    </location>
</feature>
<evidence type="ECO:0000256" key="2">
    <source>
        <dbReference type="ARBA" id="ARBA00022553"/>
    </source>
</evidence>
<dbReference type="Pfam" id="PF02302">
    <property type="entry name" value="PTS_IIB"/>
    <property type="match status" value="1"/>
</dbReference>
<evidence type="ECO:0000256" key="5">
    <source>
        <dbReference type="ARBA" id="ARBA00022683"/>
    </source>
</evidence>
<evidence type="ECO:0000256" key="1">
    <source>
        <dbReference type="ARBA" id="ARBA00022448"/>
    </source>
</evidence>
<dbReference type="Proteomes" id="UP001281447">
    <property type="component" value="Unassembled WGS sequence"/>
</dbReference>
<dbReference type="EMBL" id="JAWDIP010000003">
    <property type="protein sequence ID" value="MDY0393642.1"/>
    <property type="molecule type" value="Genomic_DNA"/>
</dbReference>
<comment type="caution">
    <text evidence="9">The sequence shown here is derived from an EMBL/GenBank/DDBJ whole genome shotgun (WGS) entry which is preliminary data.</text>
</comment>
<evidence type="ECO:0000313" key="9">
    <source>
        <dbReference type="EMBL" id="MDY0393642.1"/>
    </source>
</evidence>
<keyword evidence="1" id="KW-0813">Transport</keyword>
<evidence type="ECO:0000256" key="3">
    <source>
        <dbReference type="ARBA" id="ARBA00022597"/>
    </source>
</evidence>
<dbReference type="InterPro" id="IPR013012">
    <property type="entry name" value="PTS_EIIB_3"/>
</dbReference>
<evidence type="ECO:0000313" key="10">
    <source>
        <dbReference type="Proteomes" id="UP001281447"/>
    </source>
</evidence>
<dbReference type="PANTHER" id="PTHR34581">
    <property type="entry name" value="PTS SYSTEM N,N'-DIACETYLCHITOBIOSE-SPECIFIC EIIB COMPONENT"/>
    <property type="match status" value="1"/>
</dbReference>